<organism evidence="1 2">
    <name type="scientific">Oesophagostomum dentatum</name>
    <name type="common">Nodular worm</name>
    <dbReference type="NCBI Taxonomy" id="61180"/>
    <lineage>
        <taxon>Eukaryota</taxon>
        <taxon>Metazoa</taxon>
        <taxon>Ecdysozoa</taxon>
        <taxon>Nematoda</taxon>
        <taxon>Chromadorea</taxon>
        <taxon>Rhabditida</taxon>
        <taxon>Rhabditina</taxon>
        <taxon>Rhabditomorpha</taxon>
        <taxon>Strongyloidea</taxon>
        <taxon>Strongylidae</taxon>
        <taxon>Oesophagostomum</taxon>
    </lineage>
</organism>
<sequence length="71" mass="8536">MQGQKLRTMRHPDILTYQDSIEIDSTFYLVTEKCKPISLYFKEVTLSEQQKEFVVSWGLFRIMVSFWSFSF</sequence>
<dbReference type="OrthoDB" id="447103at2759"/>
<proteinExistence type="predicted"/>
<dbReference type="EMBL" id="KN611006">
    <property type="protein sequence ID" value="KHJ77192.1"/>
    <property type="molecule type" value="Genomic_DNA"/>
</dbReference>
<dbReference type="Proteomes" id="UP000053660">
    <property type="component" value="Unassembled WGS sequence"/>
</dbReference>
<name>A0A0B1S141_OESDE</name>
<evidence type="ECO:0008006" key="3">
    <source>
        <dbReference type="Google" id="ProtNLM"/>
    </source>
</evidence>
<reference evidence="1 2" key="1">
    <citation type="submission" date="2014-03" db="EMBL/GenBank/DDBJ databases">
        <title>Draft genome of the hookworm Oesophagostomum dentatum.</title>
        <authorList>
            <person name="Mitreva M."/>
        </authorList>
    </citation>
    <scope>NUCLEOTIDE SEQUENCE [LARGE SCALE GENOMIC DNA]</scope>
    <source>
        <strain evidence="1 2">OD-Hann</strain>
    </source>
</reference>
<dbReference type="InterPro" id="IPR011009">
    <property type="entry name" value="Kinase-like_dom_sf"/>
</dbReference>
<gene>
    <name evidence="1" type="ORF">OESDEN_23188</name>
</gene>
<keyword evidence="2" id="KW-1185">Reference proteome</keyword>
<dbReference type="SUPFAM" id="SSF56112">
    <property type="entry name" value="Protein kinase-like (PK-like)"/>
    <property type="match status" value="1"/>
</dbReference>
<evidence type="ECO:0000313" key="2">
    <source>
        <dbReference type="Proteomes" id="UP000053660"/>
    </source>
</evidence>
<protein>
    <recommendedName>
        <fullName evidence="3">Protein kinase domain-containing protein</fullName>
    </recommendedName>
</protein>
<evidence type="ECO:0000313" key="1">
    <source>
        <dbReference type="EMBL" id="KHJ77192.1"/>
    </source>
</evidence>
<dbReference type="AlphaFoldDB" id="A0A0B1S141"/>
<dbReference type="Gene3D" id="3.30.200.20">
    <property type="entry name" value="Phosphorylase Kinase, domain 1"/>
    <property type="match status" value="1"/>
</dbReference>
<accession>A0A0B1S141</accession>